<dbReference type="EMBL" id="FMBG01000016">
    <property type="protein sequence ID" value="SCC45799.1"/>
    <property type="molecule type" value="Genomic_DNA"/>
</dbReference>
<dbReference type="SUPFAM" id="SSF50978">
    <property type="entry name" value="WD40 repeat-like"/>
    <property type="match status" value="1"/>
</dbReference>
<dbReference type="Proteomes" id="UP000195728">
    <property type="component" value="Unassembled WGS sequence"/>
</dbReference>
<evidence type="ECO:0000313" key="1">
    <source>
        <dbReference type="EMBL" id="SCC45799.1"/>
    </source>
</evidence>
<organism evidence="1 2">
    <name type="scientific">Bacillus wiedmannii</name>
    <dbReference type="NCBI Taxonomy" id="1890302"/>
    <lineage>
        <taxon>Bacteria</taxon>
        <taxon>Bacillati</taxon>
        <taxon>Bacillota</taxon>
        <taxon>Bacilli</taxon>
        <taxon>Bacillales</taxon>
        <taxon>Bacillaceae</taxon>
        <taxon>Bacillus</taxon>
        <taxon>Bacillus cereus group</taxon>
    </lineage>
</organism>
<proteinExistence type="predicted"/>
<gene>
    <name evidence="1" type="ORF">BC10311_03445</name>
</gene>
<dbReference type="InterPro" id="IPR036322">
    <property type="entry name" value="WD40_repeat_dom_sf"/>
</dbReference>
<evidence type="ECO:0008006" key="3">
    <source>
        <dbReference type="Google" id="ProtNLM"/>
    </source>
</evidence>
<name>A0AB37YTT3_9BACI</name>
<protein>
    <recommendedName>
        <fullName evidence="3">6-bladed beta-propeller</fullName>
    </recommendedName>
</protein>
<evidence type="ECO:0000313" key="2">
    <source>
        <dbReference type="Proteomes" id="UP000195728"/>
    </source>
</evidence>
<dbReference type="RefSeq" id="WP_088107261.1">
    <property type="nucleotide sequence ID" value="NZ_FMBG01000016.1"/>
</dbReference>
<accession>A0AB37YTT3</accession>
<sequence length="346" mass="39382">MPYLEDHGLFRGNSNPMYHKSYFNKLGTITMDISKTPRPGNIVYLGGDKLLVVAEDKTSFIYNIKNFVKSTPTGDITNLPNEITIMERLLELGDHFGVSTDNKIIIYSKATQSKVKEVPHSSIANSTGTGTGRINDIFYVDKDITLLIVARKESAECFYFNKNTLSITNKVTFNSDFPPTLSGAFIENDFLYCFNYDSKQIVIFNWRDGRLIQSKFMSMMNFYGFGRVGNNNVAIIWNASGNDSYVYYSILNKITLAQEVEKGIIYVQKSGVNQVLKQEKLRNMIYCSAMFAEIYKSKKYGKYAVNVSGNEGENIYENMMTFDNDNYAYSVGTSNREITIFQIVRE</sequence>
<dbReference type="AlphaFoldDB" id="A0AB37YTT3"/>
<comment type="caution">
    <text evidence="1">The sequence shown here is derived from an EMBL/GenBank/DDBJ whole genome shotgun (WGS) entry which is preliminary data.</text>
</comment>
<reference evidence="1 2" key="1">
    <citation type="submission" date="2016-08" db="EMBL/GenBank/DDBJ databases">
        <authorList>
            <person name="Loux V."/>
            <person name="Rue O."/>
        </authorList>
    </citation>
    <scope>NUCLEOTIDE SEQUENCE [LARGE SCALE GENOMIC DNA]</scope>
    <source>
        <strain evidence="1 2">WSBC_10311</strain>
    </source>
</reference>